<sequence>MWRGALVCLALASLCFVIGFGWFANSISLLKTPADPPPADAIIVLTGGQFRLDAAIDLLRSGKGERLLISGVNPVARDAELREVTGLDERLFACCVDIDRAALDTIGNATESAKWVHEHAYRSVILVTNNYHMPRSLLEMRRLLGDTRLQPYPVVNSRLDGGDWLMKPDAVRVLFTEYTKFLTAVARSVFIASDGHTTVASSRMSGD</sequence>
<dbReference type="GO" id="GO:0005886">
    <property type="term" value="C:plasma membrane"/>
    <property type="evidence" value="ECO:0007669"/>
    <property type="project" value="TreeGrafter"/>
</dbReference>
<dbReference type="InterPro" id="IPR051599">
    <property type="entry name" value="Cell_Envelope_Assoc"/>
</dbReference>
<dbReference type="InterPro" id="IPR003848">
    <property type="entry name" value="DUF218"/>
</dbReference>
<keyword evidence="3" id="KW-1185">Reference proteome</keyword>
<gene>
    <name evidence="2" type="ORF">BSQ44_23155</name>
</gene>
<evidence type="ECO:0000313" key="3">
    <source>
        <dbReference type="Proteomes" id="UP000182840"/>
    </source>
</evidence>
<organism evidence="2 3">
    <name type="scientific">Aquibium oceanicum</name>
    <dbReference type="NCBI Taxonomy" id="1670800"/>
    <lineage>
        <taxon>Bacteria</taxon>
        <taxon>Pseudomonadati</taxon>
        <taxon>Pseudomonadota</taxon>
        <taxon>Alphaproteobacteria</taxon>
        <taxon>Hyphomicrobiales</taxon>
        <taxon>Phyllobacteriaceae</taxon>
        <taxon>Aquibium</taxon>
    </lineage>
</organism>
<name>A0A1L3SZQ0_9HYPH</name>
<accession>A0A1L3SZQ0</accession>
<dbReference type="STRING" id="1670800.BSQ44_23155"/>
<dbReference type="Proteomes" id="UP000182840">
    <property type="component" value="Chromosome"/>
</dbReference>
<proteinExistence type="predicted"/>
<dbReference type="AlphaFoldDB" id="A0A1L3SZQ0"/>
<evidence type="ECO:0000313" key="2">
    <source>
        <dbReference type="EMBL" id="APH74782.1"/>
    </source>
</evidence>
<reference evidence="3" key="1">
    <citation type="submission" date="2016-11" db="EMBL/GenBank/DDBJ databases">
        <title>Mesorhizobium oceanicum sp. nov., isolated from deep seawater in South China Sea.</title>
        <authorList>
            <person name="Fu G.-Y."/>
        </authorList>
    </citation>
    <scope>NUCLEOTIDE SEQUENCE [LARGE SCALE GENOMIC DNA]</scope>
    <source>
        <strain evidence="3">B7</strain>
    </source>
</reference>
<dbReference type="PANTHER" id="PTHR30336:SF4">
    <property type="entry name" value="ENVELOPE BIOGENESIS FACTOR ELYC"/>
    <property type="match status" value="1"/>
</dbReference>
<dbReference type="GO" id="GO:0043164">
    <property type="term" value="P:Gram-negative-bacterium-type cell wall biogenesis"/>
    <property type="evidence" value="ECO:0007669"/>
    <property type="project" value="TreeGrafter"/>
</dbReference>
<dbReference type="KEGG" id="meso:BSQ44_23155"/>
<feature type="domain" description="DUF218" evidence="1">
    <location>
        <begin position="40"/>
        <end position="172"/>
    </location>
</feature>
<dbReference type="EMBL" id="CP018171">
    <property type="protein sequence ID" value="APH74782.1"/>
    <property type="molecule type" value="Genomic_DNA"/>
</dbReference>
<dbReference type="Pfam" id="PF02698">
    <property type="entry name" value="DUF218"/>
    <property type="match status" value="1"/>
</dbReference>
<dbReference type="GO" id="GO:0000270">
    <property type="term" value="P:peptidoglycan metabolic process"/>
    <property type="evidence" value="ECO:0007669"/>
    <property type="project" value="TreeGrafter"/>
</dbReference>
<evidence type="ECO:0000259" key="1">
    <source>
        <dbReference type="Pfam" id="PF02698"/>
    </source>
</evidence>
<dbReference type="CDD" id="cd06259">
    <property type="entry name" value="YdcF-like"/>
    <property type="match status" value="1"/>
</dbReference>
<protein>
    <recommendedName>
        <fullName evidence="1">DUF218 domain-containing protein</fullName>
    </recommendedName>
</protein>
<dbReference type="PANTHER" id="PTHR30336">
    <property type="entry name" value="INNER MEMBRANE PROTEIN, PROBABLE PERMEASE"/>
    <property type="match status" value="1"/>
</dbReference>
<dbReference type="RefSeq" id="WP_072608241.1">
    <property type="nucleotide sequence ID" value="NZ_CP018171.1"/>
</dbReference>